<dbReference type="Gene3D" id="3.90.220.20">
    <property type="entry name" value="DNA methylase specificity domains"/>
    <property type="match status" value="1"/>
</dbReference>
<dbReference type="PANTHER" id="PTHR30408:SF12">
    <property type="entry name" value="TYPE I RESTRICTION ENZYME MJAVIII SPECIFICITY SUBUNIT"/>
    <property type="match status" value="1"/>
</dbReference>
<dbReference type="GO" id="GO:0004519">
    <property type="term" value="F:endonuclease activity"/>
    <property type="evidence" value="ECO:0007669"/>
    <property type="project" value="UniProtKB-KW"/>
</dbReference>
<evidence type="ECO:0000259" key="4">
    <source>
        <dbReference type="Pfam" id="PF01420"/>
    </source>
</evidence>
<dbReference type="Pfam" id="PF01420">
    <property type="entry name" value="Methylase_S"/>
    <property type="match status" value="1"/>
</dbReference>
<dbReference type="PANTHER" id="PTHR30408">
    <property type="entry name" value="TYPE-1 RESTRICTION ENZYME ECOKI SPECIFICITY PROTEIN"/>
    <property type="match status" value="1"/>
</dbReference>
<comment type="similarity">
    <text evidence="1">Belongs to the type-I restriction system S methylase family.</text>
</comment>
<dbReference type="EC" id="3.1.21.-" evidence="5"/>
<evidence type="ECO:0000256" key="3">
    <source>
        <dbReference type="ARBA" id="ARBA00023125"/>
    </source>
</evidence>
<dbReference type="InterPro" id="IPR052021">
    <property type="entry name" value="Type-I_RS_S_subunit"/>
</dbReference>
<sequence>MFPEKDEVVPRLRFANFNQNWEENTLAKYLEIPQKEQIIISNTEHLLSVKLNGSGVSQVSQNLSLSLGATKYFKRLKGQLIYGKQNFHNGSIAIIPDKYDGFATSADVPSLNIRNIEPLFLLMYITRKVFYSNTLSFTTGTGSKRLHEESLLCLVIKVPSISEQKQIILLMKNFDKLIENNEKILEKITRVKEKLLSIMFI</sequence>
<dbReference type="InterPro" id="IPR044946">
    <property type="entry name" value="Restrct_endonuc_typeI_TRD_sf"/>
</dbReference>
<feature type="domain" description="Type I restriction modification DNA specificity" evidence="4">
    <location>
        <begin position="20"/>
        <end position="190"/>
    </location>
</feature>
<name>A0ABY5P9V2_9LACT</name>
<keyword evidence="6" id="KW-1185">Reference proteome</keyword>
<evidence type="ECO:0000256" key="2">
    <source>
        <dbReference type="ARBA" id="ARBA00022747"/>
    </source>
</evidence>
<keyword evidence="2" id="KW-0680">Restriction system</keyword>
<dbReference type="SUPFAM" id="SSF116734">
    <property type="entry name" value="DNA methylase specificity domain"/>
    <property type="match status" value="1"/>
</dbReference>
<evidence type="ECO:0000256" key="1">
    <source>
        <dbReference type="ARBA" id="ARBA00010923"/>
    </source>
</evidence>
<evidence type="ECO:0000313" key="6">
    <source>
        <dbReference type="Proteomes" id="UP001315967"/>
    </source>
</evidence>
<keyword evidence="5" id="KW-0378">Hydrolase</keyword>
<organism evidence="5 6">
    <name type="scientific">Fundicoccus culcitae</name>
    <dbReference type="NCBI Taxonomy" id="2969821"/>
    <lineage>
        <taxon>Bacteria</taxon>
        <taxon>Bacillati</taxon>
        <taxon>Bacillota</taxon>
        <taxon>Bacilli</taxon>
        <taxon>Lactobacillales</taxon>
        <taxon>Aerococcaceae</taxon>
        <taxon>Fundicoccus</taxon>
    </lineage>
</organism>
<protein>
    <submittedName>
        <fullName evidence="5">Restriction endonuclease subunit S</fullName>
        <ecNumber evidence="5">3.1.21.-</ecNumber>
    </submittedName>
</protein>
<dbReference type="GO" id="GO:0016787">
    <property type="term" value="F:hydrolase activity"/>
    <property type="evidence" value="ECO:0007669"/>
    <property type="project" value="UniProtKB-KW"/>
</dbReference>
<accession>A0ABY5P9V2</accession>
<keyword evidence="5" id="KW-0540">Nuclease</keyword>
<dbReference type="InterPro" id="IPR000055">
    <property type="entry name" value="Restrct_endonuc_typeI_TRD"/>
</dbReference>
<reference evidence="5 6" key="1">
    <citation type="submission" date="2022-08" db="EMBL/GenBank/DDBJ databases">
        <title>Aerococcaceae sp. nov isolated from spoiled eye mask.</title>
        <authorList>
            <person name="Zhou G."/>
            <person name="Xie X.-B."/>
            <person name="Shi Q.-S."/>
            <person name="Wang Y.-S."/>
            <person name="Wen X."/>
            <person name="Peng H."/>
            <person name="Yang X.-J."/>
            <person name="Tao H.-B."/>
            <person name="Huang X.-M."/>
        </authorList>
    </citation>
    <scope>NUCLEOTIDE SEQUENCE [LARGE SCALE GENOMIC DNA]</scope>
    <source>
        <strain evidence="6">DM20194951</strain>
    </source>
</reference>
<keyword evidence="3" id="KW-0238">DNA-binding</keyword>
<dbReference type="Proteomes" id="UP001315967">
    <property type="component" value="Chromosome"/>
</dbReference>
<gene>
    <name evidence="5" type="ORF">NRE15_03455</name>
</gene>
<dbReference type="EMBL" id="CP102453">
    <property type="protein sequence ID" value="UUX35449.1"/>
    <property type="molecule type" value="Genomic_DNA"/>
</dbReference>
<proteinExistence type="inferred from homology"/>
<dbReference type="RefSeq" id="WP_313794937.1">
    <property type="nucleotide sequence ID" value="NZ_CP102453.1"/>
</dbReference>
<evidence type="ECO:0000313" key="5">
    <source>
        <dbReference type="EMBL" id="UUX35449.1"/>
    </source>
</evidence>
<keyword evidence="5" id="KW-0255">Endonuclease</keyword>